<feature type="transmembrane region" description="Helical" evidence="6">
    <location>
        <begin position="88"/>
        <end position="117"/>
    </location>
</feature>
<feature type="domain" description="Major facilitator superfamily (MFS) profile" evidence="7">
    <location>
        <begin position="18"/>
        <end position="490"/>
    </location>
</feature>
<comment type="caution">
    <text evidence="8">The sequence shown here is derived from an EMBL/GenBank/DDBJ whole genome shotgun (WGS) entry which is preliminary data.</text>
</comment>
<evidence type="ECO:0000256" key="1">
    <source>
        <dbReference type="ARBA" id="ARBA00004651"/>
    </source>
</evidence>
<feature type="transmembrane region" description="Helical" evidence="6">
    <location>
        <begin position="444"/>
        <end position="461"/>
    </location>
</feature>
<evidence type="ECO:0000256" key="3">
    <source>
        <dbReference type="ARBA" id="ARBA00022989"/>
    </source>
</evidence>
<dbReference type="SUPFAM" id="SSF103473">
    <property type="entry name" value="MFS general substrate transporter"/>
    <property type="match status" value="1"/>
</dbReference>
<evidence type="ECO:0000313" key="8">
    <source>
        <dbReference type="EMBL" id="MBE1877975.1"/>
    </source>
</evidence>
<organism evidence="8 9">
    <name type="scientific">Myceligenerans pegani</name>
    <dbReference type="NCBI Taxonomy" id="2776917"/>
    <lineage>
        <taxon>Bacteria</taxon>
        <taxon>Bacillati</taxon>
        <taxon>Actinomycetota</taxon>
        <taxon>Actinomycetes</taxon>
        <taxon>Micrococcales</taxon>
        <taxon>Promicromonosporaceae</taxon>
        <taxon>Myceligenerans</taxon>
    </lineage>
</organism>
<evidence type="ECO:0000256" key="5">
    <source>
        <dbReference type="SAM" id="MobiDB-lite"/>
    </source>
</evidence>
<dbReference type="Gene3D" id="1.20.1250.20">
    <property type="entry name" value="MFS general substrate transporter like domains"/>
    <property type="match status" value="2"/>
</dbReference>
<feature type="transmembrane region" description="Helical" evidence="6">
    <location>
        <begin position="358"/>
        <end position="377"/>
    </location>
</feature>
<keyword evidence="4 6" id="KW-0472">Membrane</keyword>
<feature type="transmembrane region" description="Helical" evidence="6">
    <location>
        <begin position="397"/>
        <end position="423"/>
    </location>
</feature>
<gene>
    <name evidence="8" type="ORF">IHE71_19985</name>
</gene>
<dbReference type="PANTHER" id="PTHR23534:SF1">
    <property type="entry name" value="MAJOR FACILITATOR SUPERFAMILY PROTEIN"/>
    <property type="match status" value="1"/>
</dbReference>
<feature type="transmembrane region" description="Helical" evidence="6">
    <location>
        <begin position="55"/>
        <end position="76"/>
    </location>
</feature>
<proteinExistence type="predicted"/>
<keyword evidence="3 6" id="KW-1133">Transmembrane helix</keyword>
<keyword evidence="9" id="KW-1185">Reference proteome</keyword>
<feature type="transmembrane region" description="Helical" evidence="6">
    <location>
        <begin position="325"/>
        <end position="346"/>
    </location>
</feature>
<dbReference type="PANTHER" id="PTHR23534">
    <property type="entry name" value="MFS PERMEASE"/>
    <property type="match status" value="1"/>
</dbReference>
<dbReference type="EMBL" id="JADAQT010000106">
    <property type="protein sequence ID" value="MBE1877975.1"/>
    <property type="molecule type" value="Genomic_DNA"/>
</dbReference>
<feature type="transmembrane region" description="Helical" evidence="6">
    <location>
        <begin position="292"/>
        <end position="313"/>
    </location>
</feature>
<name>A0ABR9N3Q3_9MICO</name>
<protein>
    <submittedName>
        <fullName evidence="8">MFS transporter</fullName>
    </submittedName>
</protein>
<dbReference type="Proteomes" id="UP000625527">
    <property type="component" value="Unassembled WGS sequence"/>
</dbReference>
<accession>A0ABR9N3Q3</accession>
<evidence type="ECO:0000256" key="6">
    <source>
        <dbReference type="SAM" id="Phobius"/>
    </source>
</evidence>
<dbReference type="Pfam" id="PF07690">
    <property type="entry name" value="MFS_1"/>
    <property type="match status" value="2"/>
</dbReference>
<dbReference type="PROSITE" id="PS50850">
    <property type="entry name" value="MFS"/>
    <property type="match status" value="1"/>
</dbReference>
<dbReference type="InterPro" id="IPR020846">
    <property type="entry name" value="MFS_dom"/>
</dbReference>
<feature type="region of interest" description="Disordered" evidence="5">
    <location>
        <begin position="205"/>
        <end position="272"/>
    </location>
</feature>
<dbReference type="RefSeq" id="WP_192864518.1">
    <property type="nucleotide sequence ID" value="NZ_JADAQT010000106.1"/>
</dbReference>
<evidence type="ECO:0000259" key="7">
    <source>
        <dbReference type="PROSITE" id="PS50850"/>
    </source>
</evidence>
<comment type="subcellular location">
    <subcellularLocation>
        <location evidence="1">Cell membrane</location>
        <topology evidence="1">Multi-pass membrane protein</topology>
    </subcellularLocation>
</comment>
<feature type="transmembrane region" description="Helical" evidence="6">
    <location>
        <begin position="181"/>
        <end position="199"/>
    </location>
</feature>
<feature type="transmembrane region" description="Helical" evidence="6">
    <location>
        <begin position="467"/>
        <end position="485"/>
    </location>
</feature>
<evidence type="ECO:0000256" key="2">
    <source>
        <dbReference type="ARBA" id="ARBA00022692"/>
    </source>
</evidence>
<evidence type="ECO:0000256" key="4">
    <source>
        <dbReference type="ARBA" id="ARBA00023136"/>
    </source>
</evidence>
<sequence length="497" mass="48582">MTDLAPAAAAVPPHGRRNTAVLVVSNLLGGIGVASGAAVGALLAEQLGGTSMGGLAQAASVLGAAVAAVPLAGTAARRGRRFALTWGYGLATIGGVLIVVAAVLHLALLFLAAMALYGVANAANLQSRYAAADNASTATRARTMAIVVWATTVGSVAGPNLAAPGAVLGRASGVPELSGPYLFAIAGYVLAGLVVGMLYRDPGPPPGTTGPTAADSSATATTADRPAADKTTAGANPTSAPAAGARASAATTTTGTPPPVASTAPDKTAPGGPPATALRALAWAWGHGRPRFAVVTMAVAHAVMIMVMVMTPLHMQHGGMSLELVGIVISLHVLGMFALSPVFGWLADRWGAVRTAVVGLVVQAVSVVMGFVAAVMADGAAADHSTAAGHAAAGPDPAASVVTAFALVLLGLGWSASVIATSAMLASVGEARVRVPLQGACDALMNYAGAGAAALAGPVLALGGFQAVNIAGAILLLPAVVALIARSRVRSNAPAVR</sequence>
<feature type="transmembrane region" description="Helical" evidence="6">
    <location>
        <begin position="20"/>
        <end position="43"/>
    </location>
</feature>
<evidence type="ECO:0000313" key="9">
    <source>
        <dbReference type="Proteomes" id="UP000625527"/>
    </source>
</evidence>
<reference evidence="8 9" key="1">
    <citation type="submission" date="2020-10" db="EMBL/GenBank/DDBJ databases">
        <title>Myceligenerans pegani sp. nov., an endophytic actinomycete isolated from Peganum harmala L. in Xinjiang, China.</title>
        <authorList>
            <person name="Xin L."/>
        </authorList>
    </citation>
    <scope>NUCLEOTIDE SEQUENCE [LARGE SCALE GENOMIC DNA]</scope>
    <source>
        <strain evidence="8 9">TRM65318</strain>
    </source>
</reference>
<keyword evidence="2 6" id="KW-0812">Transmembrane</keyword>
<dbReference type="InterPro" id="IPR011701">
    <property type="entry name" value="MFS"/>
</dbReference>
<dbReference type="InterPro" id="IPR036259">
    <property type="entry name" value="MFS_trans_sf"/>
</dbReference>
<feature type="compositionally biased region" description="Low complexity" evidence="5">
    <location>
        <begin position="209"/>
        <end position="265"/>
    </location>
</feature>